<proteinExistence type="predicted"/>
<dbReference type="RefSeq" id="WP_115858212.1">
    <property type="nucleotide sequence ID" value="NZ_QTSU01000001.1"/>
</dbReference>
<name>A0A371K4D5_9GAMM</name>
<sequence>MKTQSMVLSYALAVGIGLFAALPAQASCQSICVRLYNLCLASGESPAACEAEREACFADCVASKPLSLQARERKACTAEAKRAQCAYRAPAQLRLTAS</sequence>
<dbReference type="OrthoDB" id="6028053at2"/>
<keyword evidence="1" id="KW-0732">Signal</keyword>
<organism evidence="2 3">
    <name type="scientific">Lysobacter silvisoli</name>
    <dbReference type="NCBI Taxonomy" id="2293254"/>
    <lineage>
        <taxon>Bacteria</taxon>
        <taxon>Pseudomonadati</taxon>
        <taxon>Pseudomonadota</taxon>
        <taxon>Gammaproteobacteria</taxon>
        <taxon>Lysobacterales</taxon>
        <taxon>Lysobacteraceae</taxon>
        <taxon>Lysobacter</taxon>
    </lineage>
</organism>
<comment type="caution">
    <text evidence="2">The sequence shown here is derived from an EMBL/GenBank/DDBJ whole genome shotgun (WGS) entry which is preliminary data.</text>
</comment>
<feature type="chain" id="PRO_5016613549" description="DUF3551 domain-containing protein" evidence="1">
    <location>
        <begin position="27"/>
        <end position="98"/>
    </location>
</feature>
<keyword evidence="3" id="KW-1185">Reference proteome</keyword>
<accession>A0A371K4D5</accession>
<evidence type="ECO:0000256" key="1">
    <source>
        <dbReference type="SAM" id="SignalP"/>
    </source>
</evidence>
<feature type="signal peptide" evidence="1">
    <location>
        <begin position="1"/>
        <end position="26"/>
    </location>
</feature>
<gene>
    <name evidence="2" type="ORF">DX914_06560</name>
</gene>
<dbReference type="Proteomes" id="UP000264492">
    <property type="component" value="Unassembled WGS sequence"/>
</dbReference>
<protein>
    <recommendedName>
        <fullName evidence="4">DUF3551 domain-containing protein</fullName>
    </recommendedName>
</protein>
<dbReference type="EMBL" id="QTSU01000001">
    <property type="protein sequence ID" value="RDZ28775.1"/>
    <property type="molecule type" value="Genomic_DNA"/>
</dbReference>
<evidence type="ECO:0000313" key="3">
    <source>
        <dbReference type="Proteomes" id="UP000264492"/>
    </source>
</evidence>
<evidence type="ECO:0008006" key="4">
    <source>
        <dbReference type="Google" id="ProtNLM"/>
    </source>
</evidence>
<reference evidence="2 3" key="1">
    <citation type="submission" date="2018-08" db="EMBL/GenBank/DDBJ databases">
        <title>Lysobacter sp. zong2l5, whole genome shotgun sequence.</title>
        <authorList>
            <person name="Zhang X."/>
            <person name="Feng G."/>
            <person name="Zhu H."/>
        </authorList>
    </citation>
    <scope>NUCLEOTIDE SEQUENCE [LARGE SCALE GENOMIC DNA]</scope>
    <source>
        <strain evidence="3">zong2l5</strain>
    </source>
</reference>
<evidence type="ECO:0000313" key="2">
    <source>
        <dbReference type="EMBL" id="RDZ28775.1"/>
    </source>
</evidence>
<dbReference type="AlphaFoldDB" id="A0A371K4D5"/>